<feature type="region of interest" description="Disordered" evidence="2">
    <location>
        <begin position="1698"/>
        <end position="1738"/>
    </location>
</feature>
<evidence type="ECO:0000256" key="2">
    <source>
        <dbReference type="SAM" id="MobiDB-lite"/>
    </source>
</evidence>
<dbReference type="EMBL" id="CAMXCT010000768">
    <property type="protein sequence ID" value="CAI3983026.1"/>
    <property type="molecule type" value="Genomic_DNA"/>
</dbReference>
<evidence type="ECO:0000313" key="6">
    <source>
        <dbReference type="Proteomes" id="UP001152797"/>
    </source>
</evidence>
<proteinExistence type="predicted"/>
<feature type="transmembrane region" description="Helical" evidence="3">
    <location>
        <begin position="1463"/>
        <end position="1487"/>
    </location>
</feature>
<keyword evidence="3" id="KW-0472">Membrane</keyword>
<accession>A0A9P1C0X1</accession>
<dbReference type="SUPFAM" id="SSF56349">
    <property type="entry name" value="DNA breaking-rejoining enzymes"/>
    <property type="match status" value="1"/>
</dbReference>
<evidence type="ECO:0000256" key="1">
    <source>
        <dbReference type="ARBA" id="ARBA00023172"/>
    </source>
</evidence>
<name>A0A9P1C0X1_9DINO</name>
<keyword evidence="1" id="KW-0233">DNA recombination</keyword>
<sequence length="1806" mass="200595">MARPSVAPATPLRPEQTLEEDEPLDPMLMAEAENLGSPMVQALLEQTKVLRTIMSHFHSTSTDPMSDLSSSTPTTGIKGTMAREKLQRDLSNGSGQFFLKVCQAIQRRMSPTSRPASDLSEVAGISLLAYLERYGGYGQSRELGMVQWSLGYAFDAAAAGDLALVRDHLALTAVMVEQASLDRNVWNLAWLLRLLDDPPQNLWLNRGQTATGARRPFAPLCPHQWTTVALAYLKEAEVLQGKRSEVLGGGKNAQAEEGAAPKPNPKRRPGSQVTNPAGVRTEFQNEVLENFAREGDVSTISFSFETWCMSIARWCLKSRTAFGFFLSKTLCISRDGPPAHPTALFPLPMPFVRFAAGPEESKAVSAHSRAIDRALHVLVCAVNFSFMSRTLPPLDLIRRQPNEIQAAAISKLRLLLEACDHGKPIEVASCGRRNLQLVTRLKELARAADALGFSSGPYSEVKEKLAVPVDNSEHPQLQPFSNLKPDRLKISGRGQWDPSAYLEPELYMAFREPQVIELDRPVFDRGVPNFLVDSPETVMQLFERWDALGLLTLHPKESITTGDSGRVKIFNAFKSAEWDRQIGDRRERNGWEARISGPSSALPIGSLIGRLCIPEGCGVKLCVTDRSDYYHQIGVSDERSRSNVVWPAFPLRQFAHLEAYKRYMQKAQASLRPIDRTVHGDQLGGHRPQRLPTNPDLGQPTAPKSKAYHVFRQAKQCYEDANLAGSDPKDVVDADCGVVVGAEVDSRASTVAGGILPVGCPASKRLALSWIAAKAAALPCTSDALHASLLGGLVSAFCFRRCSMAVLEELFKVIPATELQPDQPRTHPLSRRAANELILSAVLLPVATSDILAPFHKWIYASDASNAKGAFCESIISPGLAMPLWQAGDFKGGHSFLDPWQKRVVQEASGWDEEDWHDLGAAETDQKLPLSRPLAQFFDFIEICGGAGAISEEMSSLGYTVGPIIDITYSKQYNLVDLRTLEWLLFLVQNRRVRALALEPPCTTFSAAAHPACRSYRVPRGWNQKVPKVWYGNRLAFACLTLMLAAAHAYVIALMETPRRSKMGWLREWLFLLSLPNVEETFTASCSFGSEFQKEFKFLTCNMRAKSICRPCKRDHTHVRVQGQLTKGSAVYCKGLAVALADLFHRHLKAEADFSAKHRVNFEGLESIFVNEVIKKQQWSVGSFWKWTGSSHINVLEMASVVQALKRAARRGGGRICLLVDSYVVMRSVAKGRSSSKALEGLFRLAELPRMKRWISNWTSLFLGLCSVHSLRYASLSIPHPRTRSSSPPVDFYHHVLDFHATLGFPGEGPLGVVGFCLGLVVFGLLVSYSHGMNPRHRDDERRAAARSVKPLHSGRPVQPLTRSNRDKLLENFGAWLMSKGISLTELLEKSYTNPEGVVSKLVEYGLALYDSGRPYSHFSETINAVAAARPTIRRMLTGAWDLAFSWLREEPGEHHTACPFQIFLGLISACILWGWPTIAGILALSWGAVCRIGEVLQAHRRDLVLPPDVGYTSSSVFLRVQEPKTRYRAARHQVARLDYADLVDLVTSAFAGLKPEERLWPFSAQLLRTRFKQLLRGIGLPHQRSESSRCLDLGSLRAGGATFLMMISEDAELVRRRGRWLAPRTMEIYVQEVGATIYFPHLSSDLKEPILAMASSFPALLESMKNLQRIHVPPSAWYKLFQMQTDGKDGMNGLREKAHGKNAPCSRTKPKDMQRKKAEEQLTVHHHDAASDSGGLHRRNGCLVGQFPIGAGLGDAAATDPTYQVLEIRKQKLRRKKDRRLAKGAPSPELQSLLKQRPERKREER</sequence>
<organism evidence="4">
    <name type="scientific">Cladocopium goreaui</name>
    <dbReference type="NCBI Taxonomy" id="2562237"/>
    <lineage>
        <taxon>Eukaryota</taxon>
        <taxon>Sar</taxon>
        <taxon>Alveolata</taxon>
        <taxon>Dinophyceae</taxon>
        <taxon>Suessiales</taxon>
        <taxon>Symbiodiniaceae</taxon>
        <taxon>Cladocopium</taxon>
    </lineage>
</organism>
<dbReference type="InterPro" id="IPR011010">
    <property type="entry name" value="DNA_brk_join_enz"/>
</dbReference>
<dbReference type="Proteomes" id="UP001152797">
    <property type="component" value="Unassembled WGS sequence"/>
</dbReference>
<dbReference type="EMBL" id="CAMXCT030000768">
    <property type="protein sequence ID" value="CAL4770338.1"/>
    <property type="molecule type" value="Genomic_DNA"/>
</dbReference>
<evidence type="ECO:0000313" key="5">
    <source>
        <dbReference type="EMBL" id="CAL1136401.1"/>
    </source>
</evidence>
<keyword evidence="6" id="KW-1185">Reference proteome</keyword>
<dbReference type="EMBL" id="CAMXCT020000768">
    <property type="protein sequence ID" value="CAL1136401.1"/>
    <property type="molecule type" value="Genomic_DNA"/>
</dbReference>
<evidence type="ECO:0000313" key="4">
    <source>
        <dbReference type="EMBL" id="CAI3983026.1"/>
    </source>
</evidence>
<dbReference type="Gene3D" id="1.10.443.10">
    <property type="entry name" value="Intergrase catalytic core"/>
    <property type="match status" value="1"/>
</dbReference>
<comment type="caution">
    <text evidence="4">The sequence shown here is derived from an EMBL/GenBank/DDBJ whole genome shotgun (WGS) entry which is preliminary data.</text>
</comment>
<dbReference type="GO" id="GO:0003677">
    <property type="term" value="F:DNA binding"/>
    <property type="evidence" value="ECO:0007669"/>
    <property type="project" value="InterPro"/>
</dbReference>
<feature type="region of interest" description="Disordered" evidence="2">
    <location>
        <begin position="1772"/>
        <end position="1806"/>
    </location>
</feature>
<feature type="transmembrane region" description="Helical" evidence="3">
    <location>
        <begin position="1035"/>
        <end position="1055"/>
    </location>
</feature>
<dbReference type="InterPro" id="IPR013762">
    <property type="entry name" value="Integrase-like_cat_sf"/>
</dbReference>
<reference evidence="4" key="1">
    <citation type="submission" date="2022-10" db="EMBL/GenBank/DDBJ databases">
        <authorList>
            <person name="Chen Y."/>
            <person name="Dougan E. K."/>
            <person name="Chan C."/>
            <person name="Rhodes N."/>
            <person name="Thang M."/>
        </authorList>
    </citation>
    <scope>NUCLEOTIDE SEQUENCE</scope>
</reference>
<feature type="transmembrane region" description="Helical" evidence="3">
    <location>
        <begin position="1311"/>
        <end position="1329"/>
    </location>
</feature>
<dbReference type="GO" id="GO:0015074">
    <property type="term" value="P:DNA integration"/>
    <property type="evidence" value="ECO:0007669"/>
    <property type="project" value="InterPro"/>
</dbReference>
<feature type="transmembrane region" description="Helical" evidence="3">
    <location>
        <begin position="1254"/>
        <end position="1274"/>
    </location>
</feature>
<dbReference type="GO" id="GO:0006310">
    <property type="term" value="P:DNA recombination"/>
    <property type="evidence" value="ECO:0007669"/>
    <property type="project" value="UniProtKB-KW"/>
</dbReference>
<keyword evidence="3" id="KW-1133">Transmembrane helix</keyword>
<gene>
    <name evidence="4" type="ORF">C1SCF055_LOCUS10677</name>
</gene>
<evidence type="ECO:0000256" key="3">
    <source>
        <dbReference type="SAM" id="Phobius"/>
    </source>
</evidence>
<feature type="region of interest" description="Disordered" evidence="2">
    <location>
        <begin position="245"/>
        <end position="279"/>
    </location>
</feature>
<dbReference type="OrthoDB" id="427271at2759"/>
<feature type="region of interest" description="Disordered" evidence="2">
    <location>
        <begin position="1"/>
        <end position="22"/>
    </location>
</feature>
<feature type="region of interest" description="Disordered" evidence="2">
    <location>
        <begin position="677"/>
        <end position="699"/>
    </location>
</feature>
<feature type="compositionally biased region" description="Basic residues" evidence="2">
    <location>
        <begin position="1772"/>
        <end position="1783"/>
    </location>
</feature>
<protein>
    <submittedName>
        <fullName evidence="4">Uncharacterized protein</fullName>
    </submittedName>
</protein>
<feature type="compositionally biased region" description="Basic and acidic residues" evidence="2">
    <location>
        <begin position="1797"/>
        <end position="1806"/>
    </location>
</feature>
<reference evidence="5" key="2">
    <citation type="submission" date="2024-04" db="EMBL/GenBank/DDBJ databases">
        <authorList>
            <person name="Chen Y."/>
            <person name="Shah S."/>
            <person name="Dougan E. K."/>
            <person name="Thang M."/>
            <person name="Chan C."/>
        </authorList>
    </citation>
    <scope>NUCLEOTIDE SEQUENCE [LARGE SCALE GENOMIC DNA]</scope>
</reference>
<keyword evidence="3" id="KW-0812">Transmembrane</keyword>
<feature type="compositionally biased region" description="Basic and acidic residues" evidence="2">
    <location>
        <begin position="1710"/>
        <end position="1731"/>
    </location>
</feature>